<organism evidence="2 3">
    <name type="scientific">Streptomyces goshikiensis</name>
    <dbReference type="NCBI Taxonomy" id="1942"/>
    <lineage>
        <taxon>Bacteria</taxon>
        <taxon>Bacillati</taxon>
        <taxon>Actinomycetota</taxon>
        <taxon>Actinomycetes</taxon>
        <taxon>Kitasatosporales</taxon>
        <taxon>Streptomycetaceae</taxon>
        <taxon>Streptomyces</taxon>
    </lineage>
</organism>
<keyword evidence="3" id="KW-1185">Reference proteome</keyword>
<evidence type="ECO:0000256" key="1">
    <source>
        <dbReference type="SAM" id="MobiDB-lite"/>
    </source>
</evidence>
<protein>
    <submittedName>
        <fullName evidence="2">Uncharacterized protein</fullName>
    </submittedName>
</protein>
<dbReference type="RefSeq" id="WP_209520396.1">
    <property type="nucleotide sequence ID" value="NZ_CP108058.1"/>
</dbReference>
<name>A0ABZ1RXC8_9ACTN</name>
<dbReference type="Proteomes" id="UP001432075">
    <property type="component" value="Plasmid unnamed1"/>
</dbReference>
<gene>
    <name evidence="2" type="ORF">OHU17_35300</name>
</gene>
<evidence type="ECO:0000313" key="2">
    <source>
        <dbReference type="EMBL" id="WUO51150.1"/>
    </source>
</evidence>
<accession>A0ABZ1RXC8</accession>
<reference evidence="2" key="1">
    <citation type="submission" date="2022-10" db="EMBL/GenBank/DDBJ databases">
        <title>The complete genomes of actinobacterial strains from the NBC collection.</title>
        <authorList>
            <person name="Joergensen T.S."/>
            <person name="Alvarez Arevalo M."/>
            <person name="Sterndorff E.B."/>
            <person name="Faurdal D."/>
            <person name="Vuksanovic O."/>
            <person name="Mourched A.-S."/>
            <person name="Charusanti P."/>
            <person name="Shaw S."/>
            <person name="Blin K."/>
            <person name="Weber T."/>
        </authorList>
    </citation>
    <scope>NUCLEOTIDE SEQUENCE</scope>
    <source>
        <strain evidence="2">NBC_00283</strain>
        <plasmid evidence="2">unnamed1</plasmid>
    </source>
</reference>
<keyword evidence="2" id="KW-0614">Plasmid</keyword>
<geneLocation type="plasmid" evidence="2 3">
    <name>unnamed1</name>
</geneLocation>
<dbReference type="EMBL" id="CP108058">
    <property type="protein sequence ID" value="WUO51150.1"/>
    <property type="molecule type" value="Genomic_DNA"/>
</dbReference>
<sequence>MRLLHAVFHPTTPGRLRQVHAVEMLRRTWVQEFQIEDETVIWRYPKNIPPAGQRVVSPYDSADRAGSKRDTDWPRLVPSTYSPAAQRRLPLRRTRENLWWLE</sequence>
<feature type="region of interest" description="Disordered" evidence="1">
    <location>
        <begin position="48"/>
        <end position="79"/>
    </location>
</feature>
<evidence type="ECO:0000313" key="3">
    <source>
        <dbReference type="Proteomes" id="UP001432075"/>
    </source>
</evidence>
<proteinExistence type="predicted"/>
<feature type="compositionally biased region" description="Basic and acidic residues" evidence="1">
    <location>
        <begin position="61"/>
        <end position="73"/>
    </location>
</feature>